<evidence type="ECO:0000313" key="3">
    <source>
        <dbReference type="EMBL" id="MBO2453434.1"/>
    </source>
</evidence>
<dbReference type="SUPFAM" id="SSF56601">
    <property type="entry name" value="beta-lactamase/transpeptidase-like"/>
    <property type="match status" value="1"/>
</dbReference>
<dbReference type="PANTHER" id="PTHR46825">
    <property type="entry name" value="D-ALANYL-D-ALANINE-CARBOXYPEPTIDASE/ENDOPEPTIDASE AMPH"/>
    <property type="match status" value="1"/>
</dbReference>
<evidence type="ECO:0000259" key="2">
    <source>
        <dbReference type="Pfam" id="PF00144"/>
    </source>
</evidence>
<dbReference type="AlphaFoldDB" id="A0A939PNY8"/>
<evidence type="ECO:0000256" key="1">
    <source>
        <dbReference type="SAM" id="SignalP"/>
    </source>
</evidence>
<gene>
    <name evidence="3" type="ORF">J4573_40520</name>
</gene>
<dbReference type="Pfam" id="PF00144">
    <property type="entry name" value="Beta-lactamase"/>
    <property type="match status" value="1"/>
</dbReference>
<feature type="chain" id="PRO_5038930243" evidence="1">
    <location>
        <begin position="28"/>
        <end position="372"/>
    </location>
</feature>
<sequence>MRRTTTVAAALAFTTTLTIAPTSTAFAGAAQCDTKPIQKALDGLRKVGASGITVTVKSPRCGVWNGGVGLADLRTGRKVVGDEHSRIASNTKTWVATVVLQLVQEGRLKLDDTVERYLPGLIRTEHYDGRKITLRRLLQHTSGLPDYMDGPGWENEDDHRWDHSTPLETVKEALRLPPPDRAPSGFSYSNTNYNVVSLIVAKVTGDDIGTELKRRIIGPLGLRGTSWPGDRTTLPAPDLRGYAERDGKLADRTEWNVSGADASGALVSTGPDVTAFWTALWSGRLLAPAQLAEMKRTVPDDEGGRYGLALERYETSPGFVTWGHSGSMESGHKLRNAVTEDGRRAVTLLIGSEAFDEKKVDGVIAQLMAGLR</sequence>
<dbReference type="Gene3D" id="3.40.710.10">
    <property type="entry name" value="DD-peptidase/beta-lactamase superfamily"/>
    <property type="match status" value="1"/>
</dbReference>
<evidence type="ECO:0000313" key="4">
    <source>
        <dbReference type="Proteomes" id="UP000669179"/>
    </source>
</evidence>
<dbReference type="InterPro" id="IPR012338">
    <property type="entry name" value="Beta-lactam/transpept-like"/>
</dbReference>
<comment type="caution">
    <text evidence="3">The sequence shown here is derived from an EMBL/GenBank/DDBJ whole genome shotgun (WGS) entry which is preliminary data.</text>
</comment>
<dbReference type="InterPro" id="IPR050491">
    <property type="entry name" value="AmpC-like"/>
</dbReference>
<dbReference type="Proteomes" id="UP000669179">
    <property type="component" value="Unassembled WGS sequence"/>
</dbReference>
<protein>
    <submittedName>
        <fullName evidence="3">Beta-lactamase family protein</fullName>
    </submittedName>
</protein>
<dbReference type="PANTHER" id="PTHR46825:SF7">
    <property type="entry name" value="D-ALANYL-D-ALANINE CARBOXYPEPTIDASE"/>
    <property type="match status" value="1"/>
</dbReference>
<dbReference type="InterPro" id="IPR001466">
    <property type="entry name" value="Beta-lactam-related"/>
</dbReference>
<keyword evidence="1" id="KW-0732">Signal</keyword>
<feature type="domain" description="Beta-lactamase-related" evidence="2">
    <location>
        <begin position="62"/>
        <end position="349"/>
    </location>
</feature>
<dbReference type="RefSeq" id="WP_208261451.1">
    <property type="nucleotide sequence ID" value="NZ_JAGEOJ010000020.1"/>
</dbReference>
<name>A0A939PNY8_9ACTN</name>
<feature type="signal peptide" evidence="1">
    <location>
        <begin position="1"/>
        <end position="27"/>
    </location>
</feature>
<organism evidence="3 4">
    <name type="scientific">Actinomadura barringtoniae</name>
    <dbReference type="NCBI Taxonomy" id="1427535"/>
    <lineage>
        <taxon>Bacteria</taxon>
        <taxon>Bacillati</taxon>
        <taxon>Actinomycetota</taxon>
        <taxon>Actinomycetes</taxon>
        <taxon>Streptosporangiales</taxon>
        <taxon>Thermomonosporaceae</taxon>
        <taxon>Actinomadura</taxon>
    </lineage>
</organism>
<proteinExistence type="predicted"/>
<keyword evidence="4" id="KW-1185">Reference proteome</keyword>
<reference evidence="3" key="1">
    <citation type="submission" date="2021-03" db="EMBL/GenBank/DDBJ databases">
        <authorList>
            <person name="Kanchanasin P."/>
            <person name="Saeng-In P."/>
            <person name="Phongsopitanun W."/>
            <person name="Yuki M."/>
            <person name="Kudo T."/>
            <person name="Ohkuma M."/>
            <person name="Tanasupawat S."/>
        </authorList>
    </citation>
    <scope>NUCLEOTIDE SEQUENCE</scope>
    <source>
        <strain evidence="3">GKU 128</strain>
    </source>
</reference>
<dbReference type="EMBL" id="JAGEOJ010000020">
    <property type="protein sequence ID" value="MBO2453434.1"/>
    <property type="molecule type" value="Genomic_DNA"/>
</dbReference>
<accession>A0A939PNY8</accession>